<feature type="transmembrane region" description="Helical" evidence="1">
    <location>
        <begin position="60"/>
        <end position="76"/>
    </location>
</feature>
<evidence type="ECO:0000313" key="3">
    <source>
        <dbReference type="Proteomes" id="UP000186744"/>
    </source>
</evidence>
<dbReference type="STRING" id="373668.SAMN05421786_101777"/>
<keyword evidence="1" id="KW-0812">Transmembrane</keyword>
<keyword evidence="1" id="KW-1133">Transmembrane helix</keyword>
<reference evidence="3" key="1">
    <citation type="submission" date="2017-01" db="EMBL/GenBank/DDBJ databases">
        <authorList>
            <person name="Varghese N."/>
            <person name="Submissions S."/>
        </authorList>
    </citation>
    <scope>NUCLEOTIDE SEQUENCE [LARGE SCALE GENOMIC DNA]</scope>
    <source>
        <strain evidence="3">DSM 18017</strain>
    </source>
</reference>
<keyword evidence="1" id="KW-0472">Membrane</keyword>
<sequence length="174" mass="20201">MDEKVINLTLCNTKITMRLSNRNKASVYNFISTLLIMITVFGILGFLANKYRFNALGNESYLLIILPVLLLAIFLLNGRQIFEYDSDGEALNFKNRNIIPFLNKALHDEFPKYKLRKYDIVSIFFVKRLYITVSSKNNGATMLKYQISYLTRKEVNDLKISLNKVVKANKEKKD</sequence>
<keyword evidence="3" id="KW-1185">Reference proteome</keyword>
<evidence type="ECO:0000256" key="1">
    <source>
        <dbReference type="SAM" id="Phobius"/>
    </source>
</evidence>
<name>A0A1N7KV98_9FLAO</name>
<protein>
    <recommendedName>
        <fullName evidence="4">DUF304 domain-containing protein</fullName>
    </recommendedName>
</protein>
<evidence type="ECO:0000313" key="2">
    <source>
        <dbReference type="EMBL" id="SIS65562.1"/>
    </source>
</evidence>
<dbReference type="Proteomes" id="UP000186744">
    <property type="component" value="Unassembled WGS sequence"/>
</dbReference>
<evidence type="ECO:0008006" key="4">
    <source>
        <dbReference type="Google" id="ProtNLM"/>
    </source>
</evidence>
<accession>A0A1N7KV98</accession>
<feature type="transmembrane region" description="Helical" evidence="1">
    <location>
        <begin position="27"/>
        <end position="48"/>
    </location>
</feature>
<dbReference type="AlphaFoldDB" id="A0A1N7KV98"/>
<dbReference type="EMBL" id="FTOL01000001">
    <property type="protein sequence ID" value="SIS65562.1"/>
    <property type="molecule type" value="Genomic_DNA"/>
</dbReference>
<gene>
    <name evidence="2" type="ORF">SAMN05421786_101777</name>
</gene>
<proteinExistence type="predicted"/>
<organism evidence="2 3">
    <name type="scientific">Chryseobacterium ureilyticum</name>
    <dbReference type="NCBI Taxonomy" id="373668"/>
    <lineage>
        <taxon>Bacteria</taxon>
        <taxon>Pseudomonadati</taxon>
        <taxon>Bacteroidota</taxon>
        <taxon>Flavobacteriia</taxon>
        <taxon>Flavobacteriales</taxon>
        <taxon>Weeksellaceae</taxon>
        <taxon>Chryseobacterium group</taxon>
        <taxon>Chryseobacterium</taxon>
    </lineage>
</organism>